<protein>
    <submittedName>
        <fullName evidence="1">Uncharacterized protein</fullName>
    </submittedName>
</protein>
<sequence>MYWFSGLYKEMCEKAERLQKDWILQQSDYYCERGDRKDGFEEFLTDKEISEMSEKGKEDSKSNRIWLPKEYQIRNRLFLIGTQLQNKWILDEYYEKFLKD</sequence>
<gene>
    <name evidence="1" type="ORF">S01H1_64358</name>
</gene>
<accession>X0XED4</accession>
<proteinExistence type="predicted"/>
<organism evidence="1">
    <name type="scientific">marine sediment metagenome</name>
    <dbReference type="NCBI Taxonomy" id="412755"/>
    <lineage>
        <taxon>unclassified sequences</taxon>
        <taxon>metagenomes</taxon>
        <taxon>ecological metagenomes</taxon>
    </lineage>
</organism>
<reference evidence="1" key="1">
    <citation type="journal article" date="2014" name="Front. Microbiol.">
        <title>High frequency of phylogenetically diverse reductive dehalogenase-homologous genes in deep subseafloor sedimentary metagenomes.</title>
        <authorList>
            <person name="Kawai M."/>
            <person name="Futagami T."/>
            <person name="Toyoda A."/>
            <person name="Takaki Y."/>
            <person name="Nishi S."/>
            <person name="Hori S."/>
            <person name="Arai W."/>
            <person name="Tsubouchi T."/>
            <person name="Morono Y."/>
            <person name="Uchiyama I."/>
            <person name="Ito T."/>
            <person name="Fujiyama A."/>
            <person name="Inagaki F."/>
            <person name="Takami H."/>
        </authorList>
    </citation>
    <scope>NUCLEOTIDE SEQUENCE</scope>
    <source>
        <strain evidence="1">Expedition CK06-06</strain>
    </source>
</reference>
<dbReference type="EMBL" id="BARS01042414">
    <property type="protein sequence ID" value="GAG41544.1"/>
    <property type="molecule type" value="Genomic_DNA"/>
</dbReference>
<dbReference type="AlphaFoldDB" id="X0XED4"/>
<comment type="caution">
    <text evidence="1">The sequence shown here is derived from an EMBL/GenBank/DDBJ whole genome shotgun (WGS) entry which is preliminary data.</text>
</comment>
<evidence type="ECO:0000313" key="1">
    <source>
        <dbReference type="EMBL" id="GAG41544.1"/>
    </source>
</evidence>
<feature type="non-terminal residue" evidence="1">
    <location>
        <position position="100"/>
    </location>
</feature>
<name>X0XED4_9ZZZZ</name>